<accession>D9QMS6</accession>
<sequence>MRTAPKAATFIPMRILLVPASLLALAAAHPAAAQDVPTTPERLPPRPNIVVDPEALSPPLIVDGAGAAPASAPTIEAIPRVWSPAPRDGQGRSAYGLYLSGRSALSAGESAEGADLLARVESLTPEQPIVREQAFTSALLAGDLNLAARISPTDEGVSPVISEAGALVSVIQNLVAGDARAANAALAARPIGAPHARAGTLIAPWVAAAAGDWDTALAEPNPTADPLTVVLGRYDRARLLEHRRRYDEADAALKTLAEDARTGPLFRVAYGNFLERRGRRDEALAVYDAGLAAGAGDLALTAARARVAAGGRAPELPSFREGAAEALTIAAQQASAEGANEFAVVYLRLSLNLDRDPASLYRLGSTLSQANLEGPAQATLEQVSDEDPSVYAASRVALGLTLDKADKPEEALAAYRQAEAATPTDPRIAGLIASQLMKLERWEPALDVLNGPLLNTADQSANVRFMRGVAYESLDRVPEAEGELWAALQAEPNEPSFLNYLGYLWVDKGTRVAEGAAMIQRAHAADPEDGNIQDSLGWAQYRQGQYDIAVDTLEQAVAKEPANAEINDHLGDAYWQVGRRREAGFQWNRVLTLDPDAERRAEVEKKLEQGLTDVPPSTGG</sequence>
<evidence type="ECO:0000313" key="4">
    <source>
        <dbReference type="Proteomes" id="UP000002696"/>
    </source>
</evidence>
<name>D9QMS6_BRESC</name>
<dbReference type="eggNOG" id="COG0457">
    <property type="taxonomic scope" value="Bacteria"/>
</dbReference>
<dbReference type="Proteomes" id="UP000002696">
    <property type="component" value="Chromosome"/>
</dbReference>
<dbReference type="BioCyc" id="BSUB633149:G1GM8-2787-MONOMER"/>
<keyword evidence="4" id="KW-1185">Reference proteome</keyword>
<dbReference type="EMBL" id="CP002102">
    <property type="protein sequence ID" value="ADL02082.1"/>
    <property type="molecule type" value="Genomic_DNA"/>
</dbReference>
<feature type="signal peptide" evidence="2">
    <location>
        <begin position="1"/>
        <end position="33"/>
    </location>
</feature>
<dbReference type="PROSITE" id="PS50005">
    <property type="entry name" value="TPR"/>
    <property type="match status" value="2"/>
</dbReference>
<dbReference type="AlphaFoldDB" id="D9QMS6"/>
<dbReference type="PANTHER" id="PTHR12558:SF13">
    <property type="entry name" value="CELL DIVISION CYCLE PROTEIN 27 HOMOLOG"/>
    <property type="match status" value="1"/>
</dbReference>
<protein>
    <submittedName>
        <fullName evidence="3">TPR repeat-containing protein</fullName>
    </submittedName>
</protein>
<dbReference type="HOGENOM" id="CLU_007251_2_1_5"/>
<keyword evidence="2" id="KW-0732">Signal</keyword>
<dbReference type="SUPFAM" id="SSF48452">
    <property type="entry name" value="TPR-like"/>
    <property type="match status" value="2"/>
</dbReference>
<feature type="chain" id="PRO_5003126893" evidence="2">
    <location>
        <begin position="34"/>
        <end position="620"/>
    </location>
</feature>
<dbReference type="SMART" id="SM00028">
    <property type="entry name" value="TPR"/>
    <property type="match status" value="5"/>
</dbReference>
<feature type="repeat" description="TPR" evidence="1">
    <location>
        <begin position="564"/>
        <end position="597"/>
    </location>
</feature>
<dbReference type="Gene3D" id="1.25.40.10">
    <property type="entry name" value="Tetratricopeptide repeat domain"/>
    <property type="match status" value="3"/>
</dbReference>
<reference evidence="4" key="1">
    <citation type="journal article" date="2011" name="J. Bacteriol.">
        <title>Genome sequences of eight morphologically diverse alphaproteobacteria.</title>
        <authorList>
            <consortium name="US DOE Joint Genome Institute"/>
            <person name="Brown P.J."/>
            <person name="Kysela D.T."/>
            <person name="Buechlein A."/>
            <person name="Hemmerich C."/>
            <person name="Brun Y.V."/>
        </authorList>
    </citation>
    <scope>NUCLEOTIDE SEQUENCE [LARGE SCALE GENOMIC DNA]</scope>
    <source>
        <strain evidence="4">ATCC 15264 / DSM 4735 / LMG 14903 / NBRC 16000 / CB 81</strain>
    </source>
</reference>
<dbReference type="InParanoid" id="D9QMS6"/>
<evidence type="ECO:0000313" key="3">
    <source>
        <dbReference type="EMBL" id="ADL02082.1"/>
    </source>
</evidence>
<proteinExistence type="predicted"/>
<dbReference type="InterPro" id="IPR011990">
    <property type="entry name" value="TPR-like_helical_dom_sf"/>
</dbReference>
<dbReference type="KEGG" id="bsb:Bresu_2775"/>
<feature type="repeat" description="TPR" evidence="1">
    <location>
        <begin position="530"/>
        <end position="563"/>
    </location>
</feature>
<keyword evidence="1" id="KW-0802">TPR repeat</keyword>
<dbReference type="InterPro" id="IPR019734">
    <property type="entry name" value="TPR_rpt"/>
</dbReference>
<dbReference type="STRING" id="633149.Bresu_2775"/>
<evidence type="ECO:0000256" key="1">
    <source>
        <dbReference type="PROSITE-ProRule" id="PRU00339"/>
    </source>
</evidence>
<dbReference type="PANTHER" id="PTHR12558">
    <property type="entry name" value="CELL DIVISION CYCLE 16,23,27"/>
    <property type="match status" value="1"/>
</dbReference>
<organism evidence="3 4">
    <name type="scientific">Brevundimonas subvibrioides (strain ATCC 15264 / DSM 4735 / LMG 14903 / NBRC 16000 / CB 81)</name>
    <name type="common">Caulobacter subvibrioides</name>
    <dbReference type="NCBI Taxonomy" id="633149"/>
    <lineage>
        <taxon>Bacteria</taxon>
        <taxon>Pseudomonadati</taxon>
        <taxon>Pseudomonadota</taxon>
        <taxon>Alphaproteobacteria</taxon>
        <taxon>Caulobacterales</taxon>
        <taxon>Caulobacteraceae</taxon>
        <taxon>Brevundimonas</taxon>
    </lineage>
</organism>
<gene>
    <name evidence="3" type="ordered locus">Bresu_2775</name>
</gene>
<evidence type="ECO:0000256" key="2">
    <source>
        <dbReference type="SAM" id="SignalP"/>
    </source>
</evidence>
<dbReference type="Pfam" id="PF13432">
    <property type="entry name" value="TPR_16"/>
    <property type="match status" value="2"/>
</dbReference>
<dbReference type="Pfam" id="PF13414">
    <property type="entry name" value="TPR_11"/>
    <property type="match status" value="1"/>
</dbReference>